<dbReference type="Gene3D" id="1.10.8.680">
    <property type="entry name" value="Ypt/Rab-GAP domain of gyp1p, domain 2"/>
    <property type="match status" value="1"/>
</dbReference>
<dbReference type="Proteomes" id="UP001054837">
    <property type="component" value="Unassembled WGS sequence"/>
</dbReference>
<accession>A0AAV4W0P3</accession>
<gene>
    <name evidence="12" type="primary">tbc1d7</name>
    <name evidence="12" type="ORF">CDAR_511671</name>
</gene>
<comment type="function">
    <text evidence="10">Non-catalytic component of the TSC-TBC complex, a multiprotein complex that acts as a negative regulator of the canonical mTORC1 complex, an evolutionarily conserved central nutrient sensor that stimulates anabolic reactions and macromolecule biosynthesis to promote cellular biomass generation and growth. The TSC-TBC complex acts as a GTPase-activating protein (GAP) for the small GTPase RHEB, a direct activator of the protein kinase activity of mTORC1. In absence of nutrients, the TSC-TBC complex inhibits mTORC1, thereby preventing phosphorylation of ribosomal protein S6 kinase (RPS6KB1 and RPS6KB2) and EIF4EBP1 (4E-BP1) by the mTORC1 signaling. The TSC-TBC complex is inactivated in response to nutrients, relieving inhibition of mTORC1.</text>
</comment>
<evidence type="ECO:0000313" key="13">
    <source>
        <dbReference type="Proteomes" id="UP001054837"/>
    </source>
</evidence>
<organism evidence="12 13">
    <name type="scientific">Caerostris darwini</name>
    <dbReference type="NCBI Taxonomy" id="1538125"/>
    <lineage>
        <taxon>Eukaryota</taxon>
        <taxon>Metazoa</taxon>
        <taxon>Ecdysozoa</taxon>
        <taxon>Arthropoda</taxon>
        <taxon>Chelicerata</taxon>
        <taxon>Arachnida</taxon>
        <taxon>Araneae</taxon>
        <taxon>Araneomorphae</taxon>
        <taxon>Entelegynae</taxon>
        <taxon>Araneoidea</taxon>
        <taxon>Araneidae</taxon>
        <taxon>Caerostris</taxon>
    </lineage>
</organism>
<keyword evidence="9" id="KW-0968">Cytoplasmic vesicle</keyword>
<dbReference type="AlphaFoldDB" id="A0AAV4W0P3"/>
<keyword evidence="13" id="KW-1185">Reference proteome</keyword>
<evidence type="ECO:0000259" key="11">
    <source>
        <dbReference type="Pfam" id="PF00566"/>
    </source>
</evidence>
<keyword evidence="6" id="KW-0963">Cytoplasm</keyword>
<keyword evidence="5" id="KW-0343">GTPase activation</keyword>
<keyword evidence="8" id="KW-0458">Lysosome</keyword>
<dbReference type="GO" id="GO:0031410">
    <property type="term" value="C:cytoplasmic vesicle"/>
    <property type="evidence" value="ECO:0007669"/>
    <property type="project" value="UniProtKB-SubCell"/>
</dbReference>
<evidence type="ECO:0000313" key="12">
    <source>
        <dbReference type="EMBL" id="GIY75823.1"/>
    </source>
</evidence>
<evidence type="ECO:0000256" key="2">
    <source>
        <dbReference type="ARBA" id="ARBA00004541"/>
    </source>
</evidence>
<reference evidence="12 13" key="1">
    <citation type="submission" date="2021-06" db="EMBL/GenBank/DDBJ databases">
        <title>Caerostris darwini draft genome.</title>
        <authorList>
            <person name="Kono N."/>
            <person name="Arakawa K."/>
        </authorList>
    </citation>
    <scope>NUCLEOTIDE SEQUENCE [LARGE SCALE GENOMIC DNA]</scope>
</reference>
<feature type="domain" description="Rab-GAP TBC" evidence="11">
    <location>
        <begin position="77"/>
        <end position="186"/>
    </location>
</feature>
<evidence type="ECO:0000256" key="3">
    <source>
        <dbReference type="ARBA" id="ARBA00004656"/>
    </source>
</evidence>
<dbReference type="SUPFAM" id="SSF47923">
    <property type="entry name" value="Ypt/Rab-GAP domain of gyp1p"/>
    <property type="match status" value="1"/>
</dbReference>
<evidence type="ECO:0000256" key="4">
    <source>
        <dbReference type="ARBA" id="ARBA00015455"/>
    </source>
</evidence>
<proteinExistence type="predicted"/>
<dbReference type="Gene3D" id="1.10.472.80">
    <property type="entry name" value="Ypt/Rab-GAP domain of gyp1p, domain 3"/>
    <property type="match status" value="1"/>
</dbReference>
<sequence>VLSVHVDIHSSCQCQRSEQYKELKDALEIMRKITKDTPIPLVHTLIFLLNNGGLNFELEKQLASPQVQNITALAFFFHKICSNDMIAYFMLEKFVLQQRKNKSLLKSQKEHLESVLKQEDGELYEHLYNIKALETFSLDMWFERCFTEVLHERSLVRVFDKVIGGSSKILPFVAAAFLTVQRKKLLKLLILEDLIQNLDISKQFSETSDDLITVTDDVVLMLSERMVSKALDMLLS</sequence>
<dbReference type="InterPro" id="IPR039842">
    <property type="entry name" value="TBC1D7"/>
</dbReference>
<evidence type="ECO:0000256" key="7">
    <source>
        <dbReference type="ARBA" id="ARBA00023136"/>
    </source>
</evidence>
<evidence type="ECO:0000256" key="9">
    <source>
        <dbReference type="ARBA" id="ARBA00023329"/>
    </source>
</evidence>
<name>A0AAV4W0P3_9ARAC</name>
<dbReference type="InterPro" id="IPR035969">
    <property type="entry name" value="Rab-GAP_TBC_sf"/>
</dbReference>
<evidence type="ECO:0000256" key="5">
    <source>
        <dbReference type="ARBA" id="ARBA00022468"/>
    </source>
</evidence>
<evidence type="ECO:0000256" key="6">
    <source>
        <dbReference type="ARBA" id="ARBA00022490"/>
    </source>
</evidence>
<evidence type="ECO:0000256" key="1">
    <source>
        <dbReference type="ARBA" id="ARBA00004514"/>
    </source>
</evidence>
<dbReference type="Pfam" id="PF00566">
    <property type="entry name" value="RabGAP-TBC"/>
    <property type="match status" value="1"/>
</dbReference>
<dbReference type="GO" id="GO:0032007">
    <property type="term" value="P:negative regulation of TOR signaling"/>
    <property type="evidence" value="ECO:0007669"/>
    <property type="project" value="TreeGrafter"/>
</dbReference>
<comment type="caution">
    <text evidence="12">The sequence shown here is derived from an EMBL/GenBank/DDBJ whole genome shotgun (WGS) entry which is preliminary data.</text>
</comment>
<keyword evidence="7" id="KW-0472">Membrane</keyword>
<dbReference type="InterPro" id="IPR000195">
    <property type="entry name" value="Rab-GAP-TBC_dom"/>
</dbReference>
<dbReference type="GO" id="GO:0005096">
    <property type="term" value="F:GTPase activator activity"/>
    <property type="evidence" value="ECO:0007669"/>
    <property type="project" value="UniProtKB-KW"/>
</dbReference>
<dbReference type="PANTHER" id="PTHR13530:SF3">
    <property type="entry name" value="TBC1 DOMAIN FAMILY MEMBER 7"/>
    <property type="match status" value="1"/>
</dbReference>
<dbReference type="GO" id="GO:0005765">
    <property type="term" value="C:lysosomal membrane"/>
    <property type="evidence" value="ECO:0007669"/>
    <property type="project" value="UniProtKB-SubCell"/>
</dbReference>
<dbReference type="EMBL" id="BPLQ01013898">
    <property type="protein sequence ID" value="GIY75823.1"/>
    <property type="molecule type" value="Genomic_DNA"/>
</dbReference>
<feature type="non-terminal residue" evidence="12">
    <location>
        <position position="1"/>
    </location>
</feature>
<dbReference type="InterPro" id="IPR043039">
    <property type="entry name" value="TBC1D7_dom2"/>
</dbReference>
<protein>
    <recommendedName>
        <fullName evidence="4">TBC1 domain family member 7</fullName>
    </recommendedName>
</protein>
<evidence type="ECO:0000256" key="8">
    <source>
        <dbReference type="ARBA" id="ARBA00023228"/>
    </source>
</evidence>
<evidence type="ECO:0000256" key="10">
    <source>
        <dbReference type="ARBA" id="ARBA00046045"/>
    </source>
</evidence>
<dbReference type="GO" id="GO:0005829">
    <property type="term" value="C:cytosol"/>
    <property type="evidence" value="ECO:0007669"/>
    <property type="project" value="UniProtKB-SubCell"/>
</dbReference>
<comment type="subcellular location">
    <subcellularLocation>
        <location evidence="1">Cytoplasm</location>
        <location evidence="1">Cytosol</location>
    </subcellularLocation>
    <subcellularLocation>
        <location evidence="2">Cytoplasmic vesicle</location>
    </subcellularLocation>
    <subcellularLocation>
        <location evidence="3">Lysosome membrane</location>
    </subcellularLocation>
</comment>
<dbReference type="PANTHER" id="PTHR13530">
    <property type="entry name" value="TBC1 DOMAIN FAMILY MEMBER 7"/>
    <property type="match status" value="1"/>
</dbReference>